<feature type="compositionally biased region" description="Basic and acidic residues" evidence="1">
    <location>
        <begin position="215"/>
        <end position="236"/>
    </location>
</feature>
<feature type="compositionally biased region" description="Basic and acidic residues" evidence="1">
    <location>
        <begin position="150"/>
        <end position="160"/>
    </location>
</feature>
<organism evidence="2 3">
    <name type="scientific">Lophiotrema nucula</name>
    <dbReference type="NCBI Taxonomy" id="690887"/>
    <lineage>
        <taxon>Eukaryota</taxon>
        <taxon>Fungi</taxon>
        <taxon>Dikarya</taxon>
        <taxon>Ascomycota</taxon>
        <taxon>Pezizomycotina</taxon>
        <taxon>Dothideomycetes</taxon>
        <taxon>Pleosporomycetidae</taxon>
        <taxon>Pleosporales</taxon>
        <taxon>Lophiotremataceae</taxon>
        <taxon>Lophiotrema</taxon>
    </lineage>
</organism>
<dbReference type="EMBL" id="ML977333">
    <property type="protein sequence ID" value="KAF2111640.1"/>
    <property type="molecule type" value="Genomic_DNA"/>
</dbReference>
<sequence>MEEPASKRRRTSPPEDRDRSTSPLKKPPRRPSYSSPTKASLSRYNPNLLPRLDSPPKRPPSQDERGGFFNRGKAALSYILGRTEEESQSQETPSQDLTRNDIPDLSSAGADHTRTDLNSDTVTPRARKRGTNRIYEVDDEEEELPATPSTRERDKQDTPRRGILWSSPSKRPPRLKEPMQPSALNPKALSRKGSASQIQDPLAVENQEQVPNHEQPLDNVEKPRPSFDPELEKKKHEKERLLRQLRVLEDEVDTCVKEVQRKQHTAQNIDKLIQLVDKLGGANDSQEKPASAVSNLLCSFLPFTPSVVPPQAQDVQDKPIASHRPVQLDDPLPYLQMFTSFQFSTQISLPKGYSVSHNKVHQVHTIDITGPQKLLTSTISATINALTGDVLDLQVLRLSGWAERDLGKFVRQKAQEKDLSNLCWAIQSYWDLAKKRADFWHRCEAQFPHLIPGRTSQDTENISRIPAKRAKGAQSLTRKDLYRHLGRDVLVLEDRHVILKVTWRIGFDWTGEAESEVGVEPAFPAVWTEADSHNSLRKVSATFDSLVQTKGVFEATRLLAELIFGDAD</sequence>
<evidence type="ECO:0000313" key="3">
    <source>
        <dbReference type="Proteomes" id="UP000799770"/>
    </source>
</evidence>
<proteinExistence type="predicted"/>
<name>A0A6A5YX32_9PLEO</name>
<evidence type="ECO:0000256" key="1">
    <source>
        <dbReference type="SAM" id="MobiDB-lite"/>
    </source>
</evidence>
<dbReference type="Proteomes" id="UP000799770">
    <property type="component" value="Unassembled WGS sequence"/>
</dbReference>
<accession>A0A6A5YX32</accession>
<dbReference type="AlphaFoldDB" id="A0A6A5YX32"/>
<protein>
    <submittedName>
        <fullName evidence="2">Uncharacterized protein</fullName>
    </submittedName>
</protein>
<feature type="region of interest" description="Disordered" evidence="1">
    <location>
        <begin position="1"/>
        <end position="236"/>
    </location>
</feature>
<keyword evidence="3" id="KW-1185">Reference proteome</keyword>
<feature type="compositionally biased region" description="Basic and acidic residues" evidence="1">
    <location>
        <begin position="1"/>
        <end position="20"/>
    </location>
</feature>
<evidence type="ECO:0000313" key="2">
    <source>
        <dbReference type="EMBL" id="KAF2111640.1"/>
    </source>
</evidence>
<feature type="compositionally biased region" description="Basic and acidic residues" evidence="1">
    <location>
        <begin position="54"/>
        <end position="66"/>
    </location>
</feature>
<gene>
    <name evidence="2" type="ORF">BDV96DRAFT_581475</name>
</gene>
<reference evidence="2" key="1">
    <citation type="journal article" date="2020" name="Stud. Mycol.">
        <title>101 Dothideomycetes genomes: a test case for predicting lifestyles and emergence of pathogens.</title>
        <authorList>
            <person name="Haridas S."/>
            <person name="Albert R."/>
            <person name="Binder M."/>
            <person name="Bloem J."/>
            <person name="Labutti K."/>
            <person name="Salamov A."/>
            <person name="Andreopoulos B."/>
            <person name="Baker S."/>
            <person name="Barry K."/>
            <person name="Bills G."/>
            <person name="Bluhm B."/>
            <person name="Cannon C."/>
            <person name="Castanera R."/>
            <person name="Culley D."/>
            <person name="Daum C."/>
            <person name="Ezra D."/>
            <person name="Gonzalez J."/>
            <person name="Henrissat B."/>
            <person name="Kuo A."/>
            <person name="Liang C."/>
            <person name="Lipzen A."/>
            <person name="Lutzoni F."/>
            <person name="Magnuson J."/>
            <person name="Mondo S."/>
            <person name="Nolan M."/>
            <person name="Ohm R."/>
            <person name="Pangilinan J."/>
            <person name="Park H.-J."/>
            <person name="Ramirez L."/>
            <person name="Alfaro M."/>
            <person name="Sun H."/>
            <person name="Tritt A."/>
            <person name="Yoshinaga Y."/>
            <person name="Zwiers L.-H."/>
            <person name="Turgeon B."/>
            <person name="Goodwin S."/>
            <person name="Spatafora J."/>
            <person name="Crous P."/>
            <person name="Grigoriev I."/>
        </authorList>
    </citation>
    <scope>NUCLEOTIDE SEQUENCE</scope>
    <source>
        <strain evidence="2">CBS 627.86</strain>
    </source>
</reference>
<dbReference type="OrthoDB" id="4160836at2759"/>